<dbReference type="Proteomes" id="UP000255283">
    <property type="component" value="Unassembled WGS sequence"/>
</dbReference>
<evidence type="ECO:0000313" key="2">
    <source>
        <dbReference type="EMBL" id="SUB80603.1"/>
    </source>
</evidence>
<gene>
    <name evidence="2" type="ORF">NCTC13063_01889</name>
</gene>
<dbReference type="InterPro" id="IPR011013">
    <property type="entry name" value="Gal_mutarotase_sf_dom"/>
</dbReference>
<feature type="chain" id="PRO_5042827036" description="DUF4861 domain-containing protein" evidence="1">
    <location>
        <begin position="23"/>
        <end position="393"/>
    </location>
</feature>
<feature type="signal peptide" evidence="1">
    <location>
        <begin position="1"/>
        <end position="22"/>
    </location>
</feature>
<dbReference type="GO" id="GO:0005975">
    <property type="term" value="P:carbohydrate metabolic process"/>
    <property type="evidence" value="ECO:0007669"/>
    <property type="project" value="InterPro"/>
</dbReference>
<keyword evidence="1" id="KW-0732">Signal</keyword>
<dbReference type="SUPFAM" id="SSF74650">
    <property type="entry name" value="Galactose mutarotase-like"/>
    <property type="match status" value="1"/>
</dbReference>
<protein>
    <recommendedName>
        <fullName evidence="4">DUF4861 domain-containing protein</fullName>
    </recommendedName>
</protein>
<dbReference type="InterPro" id="IPR032342">
    <property type="entry name" value="DUF4861"/>
</dbReference>
<proteinExistence type="predicted"/>
<comment type="caution">
    <text evidence="2">The sequence shown here is derived from an EMBL/GenBank/DDBJ whole genome shotgun (WGS) entry which is preliminary data.</text>
</comment>
<sequence length="393" mass="44382">MKKVILRKLLVLLAAITIPAHAAGTLIVVSNNSDVQRHELIELNLDALQKHAGLAESETFLIKNTLGQELPYQLSHDGQLLMEVSVQPHAKATYQVMKGTPQPMRTYVCGKMYPLRKDDIAWENDRCAYRVYGPALQRTGEKSYGIDVWVKNVPYPVVEKRYEIDHKGNLLADSLKSVGLEMLNDSVDKATSFHLDHGEGMDAYAVGPTLGCGTPALMNGRTMIFPYCYERYRILDNGPLRFTVELDYAPNKDGVVEHRRISLDKGAHFNRMTVWYEHIRQPLTLATGVVLHKTGDLKVGSDYICYADPTDRPDVHNSQIYVGVLFPEGANKTFVTEDKSHAIGMIDNYKGKEYTYYFGAAWSNYDIRNFAQWTLETESFLQALSQPLTVTLR</sequence>
<dbReference type="GO" id="GO:0030246">
    <property type="term" value="F:carbohydrate binding"/>
    <property type="evidence" value="ECO:0007669"/>
    <property type="project" value="InterPro"/>
</dbReference>
<evidence type="ECO:0000313" key="3">
    <source>
        <dbReference type="Proteomes" id="UP000255283"/>
    </source>
</evidence>
<dbReference type="Pfam" id="PF16153">
    <property type="entry name" value="DUF4861"/>
    <property type="match status" value="1"/>
</dbReference>
<name>A0AAQ1ZJN2_9BACT</name>
<evidence type="ECO:0000256" key="1">
    <source>
        <dbReference type="SAM" id="SignalP"/>
    </source>
</evidence>
<evidence type="ECO:0008006" key="4">
    <source>
        <dbReference type="Google" id="ProtNLM"/>
    </source>
</evidence>
<dbReference type="RefSeq" id="WP_115153971.1">
    <property type="nucleotide sequence ID" value="NZ_DBFWLE010000029.1"/>
</dbReference>
<dbReference type="GO" id="GO:0003824">
    <property type="term" value="F:catalytic activity"/>
    <property type="evidence" value="ECO:0007669"/>
    <property type="project" value="InterPro"/>
</dbReference>
<organism evidence="2 3">
    <name type="scientific">Segatella buccae</name>
    <dbReference type="NCBI Taxonomy" id="28126"/>
    <lineage>
        <taxon>Bacteria</taxon>
        <taxon>Pseudomonadati</taxon>
        <taxon>Bacteroidota</taxon>
        <taxon>Bacteroidia</taxon>
        <taxon>Bacteroidales</taxon>
        <taxon>Prevotellaceae</taxon>
        <taxon>Segatella</taxon>
    </lineage>
</organism>
<accession>A0AAQ1ZJN2</accession>
<dbReference type="EMBL" id="UGTJ01000001">
    <property type="protein sequence ID" value="SUB80603.1"/>
    <property type="molecule type" value="Genomic_DNA"/>
</dbReference>
<reference evidence="2 3" key="1">
    <citation type="submission" date="2018-06" db="EMBL/GenBank/DDBJ databases">
        <authorList>
            <consortium name="Pathogen Informatics"/>
            <person name="Doyle S."/>
        </authorList>
    </citation>
    <scope>NUCLEOTIDE SEQUENCE [LARGE SCALE GENOMIC DNA]</scope>
    <source>
        <strain evidence="2 3">NCTC13063</strain>
    </source>
</reference>
<dbReference type="AlphaFoldDB" id="A0AAQ1ZJN2"/>